<keyword evidence="3" id="KW-1185">Reference proteome</keyword>
<evidence type="ECO:0000313" key="2">
    <source>
        <dbReference type="EMBL" id="MCV2370230.1"/>
    </source>
</evidence>
<evidence type="ECO:0000256" key="1">
    <source>
        <dbReference type="SAM" id="Phobius"/>
    </source>
</evidence>
<evidence type="ECO:0000313" key="3">
    <source>
        <dbReference type="Proteomes" id="UP001209701"/>
    </source>
</evidence>
<gene>
    <name evidence="2" type="ORF">LNV07_19295</name>
</gene>
<dbReference type="RefSeq" id="WP_263572807.1">
    <property type="nucleotide sequence ID" value="NZ_JAJIRN010000008.1"/>
</dbReference>
<keyword evidence="1" id="KW-1133">Transmembrane helix</keyword>
<sequence length="185" mass="19320">MHAGKTVSKKQLLRVIDDLEVAPSDKVRILGDVGITSVGIGLGAVASGTVASLAGATAIPVVTTAASWLGVTAVAATPVGWIVGAALAGGALAYGVSRLIRDGGLSEGRKRELLLAYKEQLQDVLRREKAQAITEPDRVRFITSLREVIDRDAISPLKAFQLIEAVERGAIPLSQAYEVVAGLLE</sequence>
<name>A0ABT2YJK5_9BURK</name>
<feature type="transmembrane region" description="Helical" evidence="1">
    <location>
        <begin position="33"/>
        <end position="59"/>
    </location>
</feature>
<dbReference type="Proteomes" id="UP001209701">
    <property type="component" value="Unassembled WGS sequence"/>
</dbReference>
<accession>A0ABT2YJK5</accession>
<keyword evidence="1" id="KW-0472">Membrane</keyword>
<organism evidence="2 3">
    <name type="scientific">Roseateles oligotrophus</name>
    <dbReference type="NCBI Taxonomy" id="1769250"/>
    <lineage>
        <taxon>Bacteria</taxon>
        <taxon>Pseudomonadati</taxon>
        <taxon>Pseudomonadota</taxon>
        <taxon>Betaproteobacteria</taxon>
        <taxon>Burkholderiales</taxon>
        <taxon>Sphaerotilaceae</taxon>
        <taxon>Roseateles</taxon>
    </lineage>
</organism>
<protein>
    <submittedName>
        <fullName evidence="2">Uncharacterized protein</fullName>
    </submittedName>
</protein>
<dbReference type="EMBL" id="JAJIRN010000008">
    <property type="protein sequence ID" value="MCV2370230.1"/>
    <property type="molecule type" value="Genomic_DNA"/>
</dbReference>
<reference evidence="2 3" key="1">
    <citation type="submission" date="2021-11" db="EMBL/GenBank/DDBJ databases">
        <authorList>
            <person name="Liang Q."/>
            <person name="Mou H."/>
            <person name="Liu Z."/>
        </authorList>
    </citation>
    <scope>NUCLEOTIDE SEQUENCE [LARGE SCALE GENOMIC DNA]</scope>
    <source>
        <strain evidence="2 3">CHU3</strain>
    </source>
</reference>
<keyword evidence="1" id="KW-0812">Transmembrane</keyword>
<comment type="caution">
    <text evidence="2">The sequence shown here is derived from an EMBL/GenBank/DDBJ whole genome shotgun (WGS) entry which is preliminary data.</text>
</comment>
<feature type="transmembrane region" description="Helical" evidence="1">
    <location>
        <begin position="79"/>
        <end position="100"/>
    </location>
</feature>
<proteinExistence type="predicted"/>